<comment type="catalytic activity">
    <reaction evidence="1">
        <text>ATP + protein L-histidine = ADP + protein N-phospho-L-histidine.</text>
        <dbReference type="EC" id="2.7.13.3"/>
    </reaction>
</comment>
<name>A0A939P736_9ACTN</name>
<proteinExistence type="predicted"/>
<dbReference type="CDD" id="cd06225">
    <property type="entry name" value="HAMP"/>
    <property type="match status" value="1"/>
</dbReference>
<dbReference type="EMBL" id="JAGEOJ010000002">
    <property type="protein sequence ID" value="MBO2446831.1"/>
    <property type="molecule type" value="Genomic_DNA"/>
</dbReference>
<dbReference type="InterPro" id="IPR004358">
    <property type="entry name" value="Sig_transdc_His_kin-like_C"/>
</dbReference>
<evidence type="ECO:0000256" key="10">
    <source>
        <dbReference type="ARBA" id="ARBA00023136"/>
    </source>
</evidence>
<dbReference type="PROSITE" id="PS50885">
    <property type="entry name" value="HAMP"/>
    <property type="match status" value="1"/>
</dbReference>
<keyword evidence="8 11" id="KW-1133">Transmembrane helix</keyword>
<evidence type="ECO:0000256" key="3">
    <source>
        <dbReference type="ARBA" id="ARBA00012438"/>
    </source>
</evidence>
<organism evidence="14 15">
    <name type="scientific">Actinomadura barringtoniae</name>
    <dbReference type="NCBI Taxonomy" id="1427535"/>
    <lineage>
        <taxon>Bacteria</taxon>
        <taxon>Bacillati</taxon>
        <taxon>Actinomycetota</taxon>
        <taxon>Actinomycetes</taxon>
        <taxon>Streptosporangiales</taxon>
        <taxon>Thermomonosporaceae</taxon>
        <taxon>Actinomadura</taxon>
    </lineage>
</organism>
<evidence type="ECO:0000256" key="9">
    <source>
        <dbReference type="ARBA" id="ARBA00023012"/>
    </source>
</evidence>
<dbReference type="InterPro" id="IPR003594">
    <property type="entry name" value="HATPase_dom"/>
</dbReference>
<dbReference type="RefSeq" id="WP_208254405.1">
    <property type="nucleotide sequence ID" value="NZ_JAGEOJ010000002.1"/>
</dbReference>
<dbReference type="SUPFAM" id="SSF55874">
    <property type="entry name" value="ATPase domain of HSP90 chaperone/DNA topoisomerase II/histidine kinase"/>
    <property type="match status" value="1"/>
</dbReference>
<dbReference type="InterPro" id="IPR003660">
    <property type="entry name" value="HAMP_dom"/>
</dbReference>
<reference evidence="14" key="1">
    <citation type="submission" date="2021-03" db="EMBL/GenBank/DDBJ databases">
        <authorList>
            <person name="Kanchanasin P."/>
            <person name="Saeng-In P."/>
            <person name="Phongsopitanun W."/>
            <person name="Yuki M."/>
            <person name="Kudo T."/>
            <person name="Ohkuma M."/>
            <person name="Tanasupawat S."/>
        </authorList>
    </citation>
    <scope>NUCLEOTIDE SEQUENCE</scope>
    <source>
        <strain evidence="14">GKU 128</strain>
    </source>
</reference>
<evidence type="ECO:0000256" key="7">
    <source>
        <dbReference type="ARBA" id="ARBA00022777"/>
    </source>
</evidence>
<dbReference type="AlphaFoldDB" id="A0A939P736"/>
<keyword evidence="9" id="KW-0902">Two-component regulatory system</keyword>
<evidence type="ECO:0000313" key="14">
    <source>
        <dbReference type="EMBL" id="MBO2446831.1"/>
    </source>
</evidence>
<dbReference type="GO" id="GO:0005886">
    <property type="term" value="C:plasma membrane"/>
    <property type="evidence" value="ECO:0007669"/>
    <property type="project" value="UniProtKB-SubCell"/>
</dbReference>
<keyword evidence="10 11" id="KW-0472">Membrane</keyword>
<dbReference type="Gene3D" id="3.30.565.10">
    <property type="entry name" value="Histidine kinase-like ATPase, C-terminal domain"/>
    <property type="match status" value="1"/>
</dbReference>
<feature type="domain" description="HAMP" evidence="13">
    <location>
        <begin position="183"/>
        <end position="236"/>
    </location>
</feature>
<feature type="transmembrane region" description="Helical" evidence="11">
    <location>
        <begin position="12"/>
        <end position="36"/>
    </location>
</feature>
<keyword evidence="7" id="KW-0418">Kinase</keyword>
<keyword evidence="4" id="KW-0597">Phosphoprotein</keyword>
<dbReference type="PANTHER" id="PTHR45436:SF5">
    <property type="entry name" value="SENSOR HISTIDINE KINASE TRCS"/>
    <property type="match status" value="1"/>
</dbReference>
<comment type="subcellular location">
    <subcellularLocation>
        <location evidence="2">Cell membrane</location>
    </subcellularLocation>
</comment>
<comment type="caution">
    <text evidence="14">The sequence shown here is derived from an EMBL/GenBank/DDBJ whole genome shotgun (WGS) entry which is preliminary data.</text>
</comment>
<dbReference type="SMART" id="SM00304">
    <property type="entry name" value="HAMP"/>
    <property type="match status" value="1"/>
</dbReference>
<dbReference type="InterPro" id="IPR050428">
    <property type="entry name" value="TCS_sensor_his_kinase"/>
</dbReference>
<dbReference type="Pfam" id="PF00512">
    <property type="entry name" value="HisKA"/>
    <property type="match status" value="1"/>
</dbReference>
<protein>
    <recommendedName>
        <fullName evidence="3">histidine kinase</fullName>
        <ecNumber evidence="3">2.7.13.3</ecNumber>
    </recommendedName>
</protein>
<dbReference type="EC" id="2.7.13.3" evidence="3"/>
<dbReference type="SUPFAM" id="SSF47384">
    <property type="entry name" value="Homodimeric domain of signal transducing histidine kinase"/>
    <property type="match status" value="1"/>
</dbReference>
<sequence length="454" mass="48388">MRIRWPRSIRARVTIAAVGVVGALLLAAVLVTAGLLTELIKGHLRTQAAQAARQVAVQATTERLPDPIPAQNGVLLIQVVSDKTGTVVAASAPLRGKPPMTTIRPTGDDTRVDGRLCQNNDLVPDCALVTGFDIITEPYGDAMVYAAVAEPWLLGNHVLEGVMGGLCLVVLCLVGWAIWAAVGRTLRPVAQIEGEMAEITASDLSRRMPVPDSDDEVARLASTLNATLDRLEAAVGQQRRFVSDASHELRTPITGLRTRVEFALEDPDDTDLVGTLKEALLDAERLHGIVEDLLALARLDSGVAPAREPLDLGAVAAAEVDRRPARVPVTTRLDPGVMVEGNRLQLARLLVNLLANADRHAARAVEVVVRADGDEAVLEVRDDGPGIAEADRERIFERFTRLDAARSRDAGGTGLGLPIARDIAAAHGGRLYVGDRADGALTGARLILRLPLHP</sequence>
<evidence type="ECO:0000256" key="5">
    <source>
        <dbReference type="ARBA" id="ARBA00022679"/>
    </source>
</evidence>
<keyword evidence="5" id="KW-0808">Transferase</keyword>
<dbReference type="CDD" id="cd00075">
    <property type="entry name" value="HATPase"/>
    <property type="match status" value="1"/>
</dbReference>
<evidence type="ECO:0000256" key="8">
    <source>
        <dbReference type="ARBA" id="ARBA00022989"/>
    </source>
</evidence>
<evidence type="ECO:0000256" key="11">
    <source>
        <dbReference type="SAM" id="Phobius"/>
    </source>
</evidence>
<keyword evidence="15" id="KW-1185">Reference proteome</keyword>
<dbReference type="GO" id="GO:0000155">
    <property type="term" value="F:phosphorelay sensor kinase activity"/>
    <property type="evidence" value="ECO:0007669"/>
    <property type="project" value="InterPro"/>
</dbReference>
<dbReference type="InterPro" id="IPR003661">
    <property type="entry name" value="HisK_dim/P_dom"/>
</dbReference>
<dbReference type="PROSITE" id="PS50109">
    <property type="entry name" value="HIS_KIN"/>
    <property type="match status" value="1"/>
</dbReference>
<evidence type="ECO:0000259" key="12">
    <source>
        <dbReference type="PROSITE" id="PS50109"/>
    </source>
</evidence>
<evidence type="ECO:0000256" key="6">
    <source>
        <dbReference type="ARBA" id="ARBA00022692"/>
    </source>
</evidence>
<feature type="domain" description="Histidine kinase" evidence="12">
    <location>
        <begin position="244"/>
        <end position="454"/>
    </location>
</feature>
<dbReference type="InterPro" id="IPR005467">
    <property type="entry name" value="His_kinase_dom"/>
</dbReference>
<evidence type="ECO:0000256" key="2">
    <source>
        <dbReference type="ARBA" id="ARBA00004236"/>
    </source>
</evidence>
<dbReference type="PRINTS" id="PR00344">
    <property type="entry name" value="BCTRLSENSOR"/>
</dbReference>
<evidence type="ECO:0000313" key="15">
    <source>
        <dbReference type="Proteomes" id="UP000669179"/>
    </source>
</evidence>
<dbReference type="SMART" id="SM00388">
    <property type="entry name" value="HisKA"/>
    <property type="match status" value="1"/>
</dbReference>
<dbReference type="Pfam" id="PF02518">
    <property type="entry name" value="HATPase_c"/>
    <property type="match status" value="1"/>
</dbReference>
<dbReference type="Gene3D" id="6.10.340.10">
    <property type="match status" value="1"/>
</dbReference>
<dbReference type="Proteomes" id="UP000669179">
    <property type="component" value="Unassembled WGS sequence"/>
</dbReference>
<keyword evidence="6 11" id="KW-0812">Transmembrane</keyword>
<dbReference type="Gene3D" id="1.10.287.130">
    <property type="match status" value="1"/>
</dbReference>
<gene>
    <name evidence="14" type="ORF">J4573_06990</name>
</gene>
<dbReference type="CDD" id="cd00082">
    <property type="entry name" value="HisKA"/>
    <property type="match status" value="1"/>
</dbReference>
<dbReference type="InterPro" id="IPR036097">
    <property type="entry name" value="HisK_dim/P_sf"/>
</dbReference>
<dbReference type="Pfam" id="PF00672">
    <property type="entry name" value="HAMP"/>
    <property type="match status" value="1"/>
</dbReference>
<dbReference type="SMART" id="SM00387">
    <property type="entry name" value="HATPase_c"/>
    <property type="match status" value="1"/>
</dbReference>
<evidence type="ECO:0000256" key="4">
    <source>
        <dbReference type="ARBA" id="ARBA00022553"/>
    </source>
</evidence>
<feature type="transmembrane region" description="Helical" evidence="11">
    <location>
        <begin position="162"/>
        <end position="182"/>
    </location>
</feature>
<accession>A0A939P736</accession>
<evidence type="ECO:0000259" key="13">
    <source>
        <dbReference type="PROSITE" id="PS50885"/>
    </source>
</evidence>
<dbReference type="InterPro" id="IPR036890">
    <property type="entry name" value="HATPase_C_sf"/>
</dbReference>
<dbReference type="PANTHER" id="PTHR45436">
    <property type="entry name" value="SENSOR HISTIDINE KINASE YKOH"/>
    <property type="match status" value="1"/>
</dbReference>
<dbReference type="SUPFAM" id="SSF158472">
    <property type="entry name" value="HAMP domain-like"/>
    <property type="match status" value="1"/>
</dbReference>
<evidence type="ECO:0000256" key="1">
    <source>
        <dbReference type="ARBA" id="ARBA00000085"/>
    </source>
</evidence>